<dbReference type="GO" id="GO:0016192">
    <property type="term" value="P:vesicle-mediated transport"/>
    <property type="evidence" value="ECO:0007669"/>
    <property type="project" value="InterPro"/>
</dbReference>
<dbReference type="KEGG" id="psoj:PHYSODRAFT_556396"/>
<evidence type="ECO:0000259" key="2">
    <source>
        <dbReference type="PROSITE" id="PS50006"/>
    </source>
</evidence>
<dbReference type="SMART" id="SM00240">
    <property type="entry name" value="FHA"/>
    <property type="match status" value="1"/>
</dbReference>
<evidence type="ECO:0000256" key="1">
    <source>
        <dbReference type="SAM" id="MobiDB-lite"/>
    </source>
</evidence>
<dbReference type="GeneID" id="20663169"/>
<gene>
    <name evidence="3" type="ORF">PHYSODRAFT_556396</name>
</gene>
<dbReference type="FunFam" id="2.60.200.20:FF:000019">
    <property type="entry name" value="Nuclear inhibitor of protein phosphatase"/>
    <property type="match status" value="1"/>
</dbReference>
<name>G4YVX1_PHYSP</name>
<dbReference type="Pfam" id="PF00498">
    <property type="entry name" value="FHA"/>
    <property type="match status" value="1"/>
</dbReference>
<dbReference type="PANTHER" id="PTHR23308">
    <property type="entry name" value="NUCLEAR INHIBITOR OF PROTEIN PHOSPHATASE-1"/>
    <property type="match status" value="1"/>
</dbReference>
<protein>
    <recommendedName>
        <fullName evidence="2">FHA domain-containing protein</fullName>
    </recommendedName>
</protein>
<feature type="compositionally biased region" description="Acidic residues" evidence="1">
    <location>
        <begin position="513"/>
        <end position="524"/>
    </location>
</feature>
<evidence type="ECO:0000313" key="4">
    <source>
        <dbReference type="Proteomes" id="UP000002640"/>
    </source>
</evidence>
<dbReference type="Proteomes" id="UP000002640">
    <property type="component" value="Unassembled WGS sequence"/>
</dbReference>
<dbReference type="InterPro" id="IPR012295">
    <property type="entry name" value="TBP_dom_sf"/>
</dbReference>
<dbReference type="InterPro" id="IPR015151">
    <property type="entry name" value="B-adaptin_app_sub_C"/>
</dbReference>
<dbReference type="Gene3D" id="3.30.310.10">
    <property type="entry name" value="TATA-Binding Protein"/>
    <property type="match status" value="2"/>
</dbReference>
<dbReference type="InterPro" id="IPR050923">
    <property type="entry name" value="Cell_Proc_Reg/RNA_Proc"/>
</dbReference>
<dbReference type="STRING" id="1094619.G4YVX1"/>
<feature type="compositionally biased region" description="Low complexity" evidence="1">
    <location>
        <begin position="303"/>
        <end position="312"/>
    </location>
</feature>
<dbReference type="SUPFAM" id="SSF49879">
    <property type="entry name" value="SMAD/FHA domain"/>
    <property type="match status" value="1"/>
</dbReference>
<dbReference type="OMA" id="PDWACMP"/>
<dbReference type="GO" id="GO:0030131">
    <property type="term" value="C:clathrin adaptor complex"/>
    <property type="evidence" value="ECO:0007669"/>
    <property type="project" value="InterPro"/>
</dbReference>
<dbReference type="EMBL" id="JH159152">
    <property type="protein sequence ID" value="EGZ23725.1"/>
    <property type="molecule type" value="Genomic_DNA"/>
</dbReference>
<dbReference type="InterPro" id="IPR000253">
    <property type="entry name" value="FHA_dom"/>
</dbReference>
<dbReference type="PROSITE" id="PS50006">
    <property type="entry name" value="FHA_DOMAIN"/>
    <property type="match status" value="1"/>
</dbReference>
<dbReference type="RefSeq" id="XP_009519013.1">
    <property type="nucleotide sequence ID" value="XM_009520718.1"/>
</dbReference>
<feature type="domain" description="FHA" evidence="2">
    <location>
        <begin position="55"/>
        <end position="106"/>
    </location>
</feature>
<keyword evidence="4" id="KW-1185">Reference proteome</keyword>
<dbReference type="AlphaFoldDB" id="G4YVX1"/>
<feature type="region of interest" description="Disordered" evidence="1">
    <location>
        <begin position="285"/>
        <end position="325"/>
    </location>
</feature>
<dbReference type="GO" id="GO:0006886">
    <property type="term" value="P:intracellular protein transport"/>
    <property type="evidence" value="ECO:0007669"/>
    <property type="project" value="InterPro"/>
</dbReference>
<sequence length="655" mass="72172">MDTPGRAAFLCSSTAAFHPPDWACMPVEANSHARLEAFRDNRHCATYMVATQRVNLFGRDQESCDHVLGNPSVSRKHAAVIHDNEGGIYITDLMSRHGTYVNRKKIPPHDPYLLHDGDVIKFGQSVRVYILKGASSKGNSAPVKKSWGRKLRVPHVSISAVVPKRSPSKPKASSAVTKLVNAVCYGTLKDEKVATFITGVLELGDEDRQGVADTLVERLQARYEFYATHYDERDGEYDSRSMDNGYAPPISLAMGNGPKQPPVVSTKESGFNFIGQAAPEAMKPNGSAFGFIGGSDPVDDSSSHTSSTDRPSGQSGVGSASRNPSVSAEDFLLEHPSVDASEFEYMWESANDESEEWSVDLGSVDAHELDPRVLPVFLESYRLLCASSKKVAGQQQWLFVAEQKTEGNLFLVDISVMPGLTDMSVTLKWIVNSLLYRNGHVIFMDILKYALQQFAEQAYELASTLPLPAQPHYQNNVQQQQQNGREPEPVKANSAMYPVSHSVSRTASHATSLDDEDDVDDDADEDTMSARDYLAESPAIDAGKFEQVWATATEIASLTYTLNEVPEVDEVIEFFQSNCLSCLASGSVEKVVKFYFFAEMTELQCVFCVEMAISVDTGALEGTVKRLTVQKRSEEEEEQIDSSFVSFIEDVLQEL</sequence>
<feature type="compositionally biased region" description="Polar residues" evidence="1">
    <location>
        <begin position="313"/>
        <end position="325"/>
    </location>
</feature>
<dbReference type="Pfam" id="PF09066">
    <property type="entry name" value="B2-adapt-app_C"/>
    <property type="match status" value="2"/>
</dbReference>
<feature type="region of interest" description="Disordered" evidence="1">
    <location>
        <begin position="503"/>
        <end position="524"/>
    </location>
</feature>
<organism evidence="3 4">
    <name type="scientific">Phytophthora sojae (strain P6497)</name>
    <name type="common">Soybean stem and root rot agent</name>
    <name type="synonym">Phytophthora megasperma f. sp. glycines</name>
    <dbReference type="NCBI Taxonomy" id="1094619"/>
    <lineage>
        <taxon>Eukaryota</taxon>
        <taxon>Sar</taxon>
        <taxon>Stramenopiles</taxon>
        <taxon>Oomycota</taxon>
        <taxon>Peronosporomycetes</taxon>
        <taxon>Peronosporales</taxon>
        <taxon>Peronosporaceae</taxon>
        <taxon>Phytophthora</taxon>
    </lineage>
</organism>
<dbReference type="InParanoid" id="G4YVX1"/>
<reference evidence="3 4" key="1">
    <citation type="journal article" date="2006" name="Science">
        <title>Phytophthora genome sequences uncover evolutionary origins and mechanisms of pathogenesis.</title>
        <authorList>
            <person name="Tyler B.M."/>
            <person name="Tripathy S."/>
            <person name="Zhang X."/>
            <person name="Dehal P."/>
            <person name="Jiang R.H."/>
            <person name="Aerts A."/>
            <person name="Arredondo F.D."/>
            <person name="Baxter L."/>
            <person name="Bensasson D."/>
            <person name="Beynon J.L."/>
            <person name="Chapman J."/>
            <person name="Damasceno C.M."/>
            <person name="Dorrance A.E."/>
            <person name="Dou D."/>
            <person name="Dickerman A.W."/>
            <person name="Dubchak I.L."/>
            <person name="Garbelotto M."/>
            <person name="Gijzen M."/>
            <person name="Gordon S.G."/>
            <person name="Govers F."/>
            <person name="Grunwald N.J."/>
            <person name="Huang W."/>
            <person name="Ivors K.L."/>
            <person name="Jones R.W."/>
            <person name="Kamoun S."/>
            <person name="Krampis K."/>
            <person name="Lamour K.H."/>
            <person name="Lee M.K."/>
            <person name="McDonald W.H."/>
            <person name="Medina M."/>
            <person name="Meijer H.J."/>
            <person name="Nordberg E.K."/>
            <person name="Maclean D.J."/>
            <person name="Ospina-Giraldo M.D."/>
            <person name="Morris P.F."/>
            <person name="Phuntumart V."/>
            <person name="Putnam N.H."/>
            <person name="Rash S."/>
            <person name="Rose J.K."/>
            <person name="Sakihama Y."/>
            <person name="Salamov A.A."/>
            <person name="Savidor A."/>
            <person name="Scheuring C.F."/>
            <person name="Smith B.M."/>
            <person name="Sobral B.W."/>
            <person name="Terry A."/>
            <person name="Torto-Alalibo T.A."/>
            <person name="Win J."/>
            <person name="Xu Z."/>
            <person name="Zhang H."/>
            <person name="Grigoriev I.V."/>
            <person name="Rokhsar D.S."/>
            <person name="Boore J.L."/>
        </authorList>
    </citation>
    <scope>NUCLEOTIDE SEQUENCE [LARGE SCALE GENOMIC DNA]</scope>
    <source>
        <strain evidence="3 4">P6497</strain>
    </source>
</reference>
<accession>G4YVX1</accession>
<dbReference type="SMR" id="G4YVX1"/>
<proteinExistence type="predicted"/>
<dbReference type="InterPro" id="IPR008984">
    <property type="entry name" value="SMAD_FHA_dom_sf"/>
</dbReference>
<dbReference type="Gene3D" id="2.60.200.20">
    <property type="match status" value="1"/>
</dbReference>
<evidence type="ECO:0000313" key="3">
    <source>
        <dbReference type="EMBL" id="EGZ23725.1"/>
    </source>
</evidence>